<evidence type="ECO:0000313" key="2">
    <source>
        <dbReference type="EMBL" id="TXB66900.1"/>
    </source>
</evidence>
<dbReference type="AlphaFoldDB" id="A0A5C6RZ29"/>
<organism evidence="2 3">
    <name type="scientific">Vicingus serpentipes</name>
    <dbReference type="NCBI Taxonomy" id="1926625"/>
    <lineage>
        <taxon>Bacteria</taxon>
        <taxon>Pseudomonadati</taxon>
        <taxon>Bacteroidota</taxon>
        <taxon>Flavobacteriia</taxon>
        <taxon>Flavobacteriales</taxon>
        <taxon>Vicingaceae</taxon>
        <taxon>Vicingus</taxon>
    </lineage>
</organism>
<gene>
    <name evidence="2" type="ORF">FRY74_01585</name>
</gene>
<name>A0A5C6RZ29_9FLAO</name>
<proteinExistence type="predicted"/>
<sequence>MKKLLILSLILTLTTFGFTQTKSYTFNLNKAEHNFKGDLIKTGFLGEGDNASLVETVYFIENKILIVYKVSTTNKGTGVVMSAEVLSVPIADIDLAAAKIEEDKGSFEISFMTKDFQSSVKKDIYSDFMALMSNDAFMGDIVCGDKTTAENLLALLKEEAVK</sequence>
<protein>
    <submittedName>
        <fullName evidence="2">Uncharacterized protein</fullName>
    </submittedName>
</protein>
<evidence type="ECO:0000313" key="3">
    <source>
        <dbReference type="Proteomes" id="UP000321721"/>
    </source>
</evidence>
<dbReference type="RefSeq" id="WP_147097944.1">
    <property type="nucleotide sequence ID" value="NZ_VOOS01000001.1"/>
</dbReference>
<dbReference type="Proteomes" id="UP000321721">
    <property type="component" value="Unassembled WGS sequence"/>
</dbReference>
<feature type="chain" id="PRO_5022902152" evidence="1">
    <location>
        <begin position="20"/>
        <end position="162"/>
    </location>
</feature>
<feature type="signal peptide" evidence="1">
    <location>
        <begin position="1"/>
        <end position="19"/>
    </location>
</feature>
<comment type="caution">
    <text evidence="2">The sequence shown here is derived from an EMBL/GenBank/DDBJ whole genome shotgun (WGS) entry which is preliminary data.</text>
</comment>
<keyword evidence="1" id="KW-0732">Signal</keyword>
<evidence type="ECO:0000256" key="1">
    <source>
        <dbReference type="SAM" id="SignalP"/>
    </source>
</evidence>
<reference evidence="2 3" key="1">
    <citation type="submission" date="2019-08" db="EMBL/GenBank/DDBJ databases">
        <title>Genome of Vicingus serpentipes NCIMB 15042.</title>
        <authorList>
            <person name="Bowman J.P."/>
        </authorList>
    </citation>
    <scope>NUCLEOTIDE SEQUENCE [LARGE SCALE GENOMIC DNA]</scope>
    <source>
        <strain evidence="2 3">NCIMB 15042</strain>
    </source>
</reference>
<dbReference type="EMBL" id="VOOS01000001">
    <property type="protein sequence ID" value="TXB66900.1"/>
    <property type="molecule type" value="Genomic_DNA"/>
</dbReference>
<accession>A0A5C6RZ29</accession>
<keyword evidence="3" id="KW-1185">Reference proteome</keyword>